<dbReference type="SUPFAM" id="SSF111369">
    <property type="entry name" value="HlyD-like secretion proteins"/>
    <property type="match status" value="1"/>
</dbReference>
<evidence type="ECO:0000256" key="1">
    <source>
        <dbReference type="ARBA" id="ARBA00009477"/>
    </source>
</evidence>
<evidence type="ECO:0000259" key="3">
    <source>
        <dbReference type="Pfam" id="PF25917"/>
    </source>
</evidence>
<dbReference type="Gene3D" id="2.40.30.170">
    <property type="match status" value="1"/>
</dbReference>
<dbReference type="NCBIfam" id="TIGR01730">
    <property type="entry name" value="RND_mfp"/>
    <property type="match status" value="1"/>
</dbReference>
<dbReference type="PANTHER" id="PTHR30469:SF15">
    <property type="entry name" value="HLYD FAMILY OF SECRETION PROTEINS"/>
    <property type="match status" value="1"/>
</dbReference>
<dbReference type="Pfam" id="PF25917">
    <property type="entry name" value="BSH_RND"/>
    <property type="match status" value="1"/>
</dbReference>
<sequence>MMRIRILLPLLALVFLVLIVAWMAGVFSDRLEPGLESLPQNTAGEGVPVTVVEQPLFESVPASVGAREATVISSRILARITAIDVRSGDAVKPGQLLIELEQSELRSRELQAQEQIRAVDARLQEAEQNLKRARELIERGLLARADLDRARANYDALVAEKARAEEALEEVRTAVGYTRILSPISGRVVDRFAEPGDTATPGGKLLSLYNPLTLRIEAQVRESLALSLVPGAKLGVEIPSLGIELPAVLDELVPAADPASRSFLVKAQIDYDSRLLPGMYARLQVPAGHRRQLLVPAERIARVGQLNLVWVEVDGRAERRLVRLGRETGLGTFEVLAGLEPDDRLLPPPLGDFR</sequence>
<organism evidence="5 6">
    <name type="scientific">Marinobacterium nitratireducens</name>
    <dbReference type="NCBI Taxonomy" id="518897"/>
    <lineage>
        <taxon>Bacteria</taxon>
        <taxon>Pseudomonadati</taxon>
        <taxon>Pseudomonadota</taxon>
        <taxon>Gammaproteobacteria</taxon>
        <taxon>Oceanospirillales</taxon>
        <taxon>Oceanospirillaceae</taxon>
        <taxon>Marinobacterium</taxon>
    </lineage>
</organism>
<comment type="similarity">
    <text evidence="1">Belongs to the membrane fusion protein (MFP) (TC 8.A.1) family.</text>
</comment>
<feature type="domain" description="CusB-like beta-barrel" evidence="4">
    <location>
        <begin position="216"/>
        <end position="285"/>
    </location>
</feature>
<accession>A0A918DPA8</accession>
<proteinExistence type="inferred from homology"/>
<dbReference type="Gene3D" id="2.40.420.20">
    <property type="match status" value="1"/>
</dbReference>
<dbReference type="Gene3D" id="2.40.50.100">
    <property type="match status" value="1"/>
</dbReference>
<dbReference type="AlphaFoldDB" id="A0A918DPA8"/>
<keyword evidence="6" id="KW-1185">Reference proteome</keyword>
<evidence type="ECO:0000256" key="2">
    <source>
        <dbReference type="SAM" id="Coils"/>
    </source>
</evidence>
<dbReference type="EMBL" id="BMLT01000001">
    <property type="protein sequence ID" value="GGO76694.1"/>
    <property type="molecule type" value="Genomic_DNA"/>
</dbReference>
<dbReference type="GO" id="GO:1990281">
    <property type="term" value="C:efflux pump complex"/>
    <property type="evidence" value="ECO:0007669"/>
    <property type="project" value="TreeGrafter"/>
</dbReference>
<feature type="coiled-coil region" evidence="2">
    <location>
        <begin position="109"/>
        <end position="174"/>
    </location>
</feature>
<evidence type="ECO:0000259" key="4">
    <source>
        <dbReference type="Pfam" id="PF25954"/>
    </source>
</evidence>
<dbReference type="Proteomes" id="UP000599578">
    <property type="component" value="Unassembled WGS sequence"/>
</dbReference>
<dbReference type="GO" id="GO:0015562">
    <property type="term" value="F:efflux transmembrane transporter activity"/>
    <property type="evidence" value="ECO:0007669"/>
    <property type="project" value="TreeGrafter"/>
</dbReference>
<evidence type="ECO:0000313" key="6">
    <source>
        <dbReference type="Proteomes" id="UP000599578"/>
    </source>
</evidence>
<protein>
    <submittedName>
        <fullName evidence="5">Hemolysin D</fullName>
    </submittedName>
</protein>
<keyword evidence="2" id="KW-0175">Coiled coil</keyword>
<dbReference type="PANTHER" id="PTHR30469">
    <property type="entry name" value="MULTIDRUG RESISTANCE PROTEIN MDTA"/>
    <property type="match status" value="1"/>
</dbReference>
<dbReference type="Gene3D" id="1.10.287.470">
    <property type="entry name" value="Helix hairpin bin"/>
    <property type="match status" value="1"/>
</dbReference>
<comment type="caution">
    <text evidence="5">The sequence shown here is derived from an EMBL/GenBank/DDBJ whole genome shotgun (WGS) entry which is preliminary data.</text>
</comment>
<dbReference type="InterPro" id="IPR058625">
    <property type="entry name" value="MdtA-like_BSH"/>
</dbReference>
<dbReference type="InterPro" id="IPR058792">
    <property type="entry name" value="Beta-barrel_RND_2"/>
</dbReference>
<feature type="domain" description="Multidrug resistance protein MdtA-like barrel-sandwich hybrid" evidence="3">
    <location>
        <begin position="72"/>
        <end position="202"/>
    </location>
</feature>
<gene>
    <name evidence="5" type="ORF">GCM10011348_04510</name>
</gene>
<name>A0A918DPA8_9GAMM</name>
<dbReference type="InterPro" id="IPR006143">
    <property type="entry name" value="RND_pump_MFP"/>
</dbReference>
<evidence type="ECO:0000313" key="5">
    <source>
        <dbReference type="EMBL" id="GGO76694.1"/>
    </source>
</evidence>
<dbReference type="Pfam" id="PF25954">
    <property type="entry name" value="Beta-barrel_RND_2"/>
    <property type="match status" value="1"/>
</dbReference>
<dbReference type="RefSeq" id="WP_188857824.1">
    <property type="nucleotide sequence ID" value="NZ_BMLT01000001.1"/>
</dbReference>
<reference evidence="5 6" key="1">
    <citation type="journal article" date="2014" name="Int. J. Syst. Evol. Microbiol.">
        <title>Complete genome sequence of Corynebacterium casei LMG S-19264T (=DSM 44701T), isolated from a smear-ripened cheese.</title>
        <authorList>
            <consortium name="US DOE Joint Genome Institute (JGI-PGF)"/>
            <person name="Walter F."/>
            <person name="Albersmeier A."/>
            <person name="Kalinowski J."/>
            <person name="Ruckert C."/>
        </authorList>
    </citation>
    <scope>NUCLEOTIDE SEQUENCE [LARGE SCALE GENOMIC DNA]</scope>
    <source>
        <strain evidence="5 6">CGMCC 1.7286</strain>
    </source>
</reference>